<evidence type="ECO:0000313" key="2">
    <source>
        <dbReference type="Proteomes" id="UP000053105"/>
    </source>
</evidence>
<keyword evidence="2" id="KW-1185">Reference proteome</keyword>
<protein>
    <submittedName>
        <fullName evidence="1">Uncharacterized protein</fullName>
    </submittedName>
</protein>
<proteinExistence type="predicted"/>
<accession>A0A0M8ZX21</accession>
<dbReference type="EMBL" id="KQ435812">
    <property type="protein sequence ID" value="KOX72855.1"/>
    <property type="molecule type" value="Genomic_DNA"/>
</dbReference>
<organism evidence="1 2">
    <name type="scientific">Melipona quadrifasciata</name>
    <dbReference type="NCBI Taxonomy" id="166423"/>
    <lineage>
        <taxon>Eukaryota</taxon>
        <taxon>Metazoa</taxon>
        <taxon>Ecdysozoa</taxon>
        <taxon>Arthropoda</taxon>
        <taxon>Hexapoda</taxon>
        <taxon>Insecta</taxon>
        <taxon>Pterygota</taxon>
        <taxon>Neoptera</taxon>
        <taxon>Endopterygota</taxon>
        <taxon>Hymenoptera</taxon>
        <taxon>Apocrita</taxon>
        <taxon>Aculeata</taxon>
        <taxon>Apoidea</taxon>
        <taxon>Anthophila</taxon>
        <taxon>Apidae</taxon>
        <taxon>Melipona</taxon>
    </lineage>
</organism>
<reference evidence="1 2" key="1">
    <citation type="submission" date="2015-07" db="EMBL/GenBank/DDBJ databases">
        <title>The genome of Melipona quadrifasciata.</title>
        <authorList>
            <person name="Pan H."/>
            <person name="Kapheim K."/>
        </authorList>
    </citation>
    <scope>NUCLEOTIDE SEQUENCE [LARGE SCALE GENOMIC DNA]</scope>
    <source>
        <strain evidence="1">0111107301</strain>
        <tissue evidence="1">Whole body</tissue>
    </source>
</reference>
<gene>
    <name evidence="1" type="ORF">WN51_00795</name>
</gene>
<name>A0A0M8ZX21_9HYME</name>
<sequence length="71" mass="8345">MAIEIELENTKENRIQRSVFNSEIKILSFFFPSWKAFTTLANVDSLHRHEEIRLRHQGELGFAQHGTLFQS</sequence>
<dbReference type="Proteomes" id="UP000053105">
    <property type="component" value="Unassembled WGS sequence"/>
</dbReference>
<evidence type="ECO:0000313" key="1">
    <source>
        <dbReference type="EMBL" id="KOX72855.1"/>
    </source>
</evidence>
<dbReference type="AlphaFoldDB" id="A0A0M8ZX21"/>